<dbReference type="EMBL" id="DS028144">
    <property type="protein sequence ID" value="EEY60380.1"/>
    <property type="molecule type" value="Genomic_DNA"/>
</dbReference>
<dbReference type="RefSeq" id="XP_002900176.1">
    <property type="nucleotide sequence ID" value="XM_002900130.1"/>
</dbReference>
<feature type="region of interest" description="Disordered" evidence="1">
    <location>
        <begin position="169"/>
        <end position="225"/>
    </location>
</feature>
<protein>
    <submittedName>
        <fullName evidence="2">Uncharacterized protein</fullName>
    </submittedName>
</protein>
<evidence type="ECO:0000313" key="3">
    <source>
        <dbReference type="Proteomes" id="UP000006643"/>
    </source>
</evidence>
<dbReference type="InParanoid" id="D0NL62"/>
<keyword evidence="3" id="KW-1185">Reference proteome</keyword>
<dbReference type="HOGENOM" id="CLU_401429_0_0_1"/>
<gene>
    <name evidence="2" type="ORF">PITG_12790</name>
</gene>
<dbReference type="eggNOG" id="ENOG502RGBV">
    <property type="taxonomic scope" value="Eukaryota"/>
</dbReference>
<evidence type="ECO:0000313" key="2">
    <source>
        <dbReference type="EMBL" id="EEY60380.1"/>
    </source>
</evidence>
<feature type="compositionally biased region" description="Basic and acidic residues" evidence="1">
    <location>
        <begin position="591"/>
        <end position="624"/>
    </location>
</feature>
<feature type="compositionally biased region" description="Basic and acidic residues" evidence="1">
    <location>
        <begin position="261"/>
        <end position="275"/>
    </location>
</feature>
<feature type="compositionally biased region" description="Basic and acidic residues" evidence="1">
    <location>
        <begin position="172"/>
        <end position="189"/>
    </location>
</feature>
<organism evidence="2 3">
    <name type="scientific">Phytophthora infestans (strain T30-4)</name>
    <name type="common">Potato late blight agent</name>
    <dbReference type="NCBI Taxonomy" id="403677"/>
    <lineage>
        <taxon>Eukaryota</taxon>
        <taxon>Sar</taxon>
        <taxon>Stramenopiles</taxon>
        <taxon>Oomycota</taxon>
        <taxon>Peronosporomycetes</taxon>
        <taxon>Peronosporales</taxon>
        <taxon>Peronosporaceae</taxon>
        <taxon>Phytophthora</taxon>
    </lineage>
</organism>
<proteinExistence type="predicted"/>
<feature type="compositionally biased region" description="Low complexity" evidence="1">
    <location>
        <begin position="335"/>
        <end position="346"/>
    </location>
</feature>
<evidence type="ECO:0000256" key="1">
    <source>
        <dbReference type="SAM" id="MobiDB-lite"/>
    </source>
</evidence>
<accession>D0NL62</accession>
<feature type="region of interest" description="Disordered" evidence="1">
    <location>
        <begin position="231"/>
        <end position="250"/>
    </location>
</feature>
<feature type="compositionally biased region" description="Polar residues" evidence="1">
    <location>
        <begin position="323"/>
        <end position="332"/>
    </location>
</feature>
<feature type="region of interest" description="Disordered" evidence="1">
    <location>
        <begin position="591"/>
        <end position="686"/>
    </location>
</feature>
<dbReference type="AlphaFoldDB" id="D0NL62"/>
<reference evidence="3" key="1">
    <citation type="journal article" date="2009" name="Nature">
        <title>Genome sequence and analysis of the Irish potato famine pathogen Phytophthora infestans.</title>
        <authorList>
            <consortium name="The Broad Institute Genome Sequencing Platform"/>
            <person name="Haas B.J."/>
            <person name="Kamoun S."/>
            <person name="Zody M.C."/>
            <person name="Jiang R.H."/>
            <person name="Handsaker R.E."/>
            <person name="Cano L.M."/>
            <person name="Grabherr M."/>
            <person name="Kodira C.D."/>
            <person name="Raffaele S."/>
            <person name="Torto-Alalibo T."/>
            <person name="Bozkurt T.O."/>
            <person name="Ah-Fong A.M."/>
            <person name="Alvarado L."/>
            <person name="Anderson V.L."/>
            <person name="Armstrong M.R."/>
            <person name="Avrova A."/>
            <person name="Baxter L."/>
            <person name="Beynon J."/>
            <person name="Boevink P.C."/>
            <person name="Bollmann S.R."/>
            <person name="Bos J.I."/>
            <person name="Bulone V."/>
            <person name="Cai G."/>
            <person name="Cakir C."/>
            <person name="Carrington J.C."/>
            <person name="Chawner M."/>
            <person name="Conti L."/>
            <person name="Costanzo S."/>
            <person name="Ewan R."/>
            <person name="Fahlgren N."/>
            <person name="Fischbach M.A."/>
            <person name="Fugelstad J."/>
            <person name="Gilroy E.M."/>
            <person name="Gnerre S."/>
            <person name="Green P.J."/>
            <person name="Grenville-Briggs L.J."/>
            <person name="Griffith J."/>
            <person name="Grunwald N.J."/>
            <person name="Horn K."/>
            <person name="Horner N.R."/>
            <person name="Hu C.H."/>
            <person name="Huitema E."/>
            <person name="Jeong D.H."/>
            <person name="Jones A.M."/>
            <person name="Jones J.D."/>
            <person name="Jones R.W."/>
            <person name="Karlsson E.K."/>
            <person name="Kunjeti S.G."/>
            <person name="Lamour K."/>
            <person name="Liu Z."/>
            <person name="Ma L."/>
            <person name="Maclean D."/>
            <person name="Chibucos M.C."/>
            <person name="McDonald H."/>
            <person name="McWalters J."/>
            <person name="Meijer H.J."/>
            <person name="Morgan W."/>
            <person name="Morris P.F."/>
            <person name="Munro C.A."/>
            <person name="O'Neill K."/>
            <person name="Ospina-Giraldo M."/>
            <person name="Pinzon A."/>
            <person name="Pritchard L."/>
            <person name="Ramsahoye B."/>
            <person name="Ren Q."/>
            <person name="Restrepo S."/>
            <person name="Roy S."/>
            <person name="Sadanandom A."/>
            <person name="Savidor A."/>
            <person name="Schornack S."/>
            <person name="Schwartz D.C."/>
            <person name="Schumann U.D."/>
            <person name="Schwessinger B."/>
            <person name="Seyer L."/>
            <person name="Sharpe T."/>
            <person name="Silvar C."/>
            <person name="Song J."/>
            <person name="Studholme D.J."/>
            <person name="Sykes S."/>
            <person name="Thines M."/>
            <person name="van de Vondervoort P.J."/>
            <person name="Phuntumart V."/>
            <person name="Wawra S."/>
            <person name="Weide R."/>
            <person name="Win J."/>
            <person name="Young C."/>
            <person name="Zhou S."/>
            <person name="Fry W."/>
            <person name="Meyers B.C."/>
            <person name="van West P."/>
            <person name="Ristaino J."/>
            <person name="Govers F."/>
            <person name="Birch P.R."/>
            <person name="Whisson S.C."/>
            <person name="Judelson H.S."/>
            <person name="Nusbaum C."/>
        </authorList>
    </citation>
    <scope>NUCLEOTIDE SEQUENCE [LARGE SCALE GENOMIC DNA]</scope>
    <source>
        <strain evidence="3">T30-4</strain>
    </source>
</reference>
<feature type="compositionally biased region" description="Basic and acidic residues" evidence="1">
    <location>
        <begin position="352"/>
        <end position="370"/>
    </location>
</feature>
<name>D0NL62_PHYIT</name>
<feature type="compositionally biased region" description="Polar residues" evidence="1">
    <location>
        <begin position="209"/>
        <end position="220"/>
    </location>
</feature>
<dbReference type="Proteomes" id="UP000006643">
    <property type="component" value="Unassembled WGS sequence"/>
</dbReference>
<sequence length="686" mass="77110">MKFKRDISRAEINTETRVVKVTFKGKNTAMKWVGWGMPLGMRMLKLVDYETQREEAKANNALLHMDFYRFTIAAKRGCPTSSDLYWILSQKIGVRVQALAHVETGDGNVNDKQWNVSIKAEACPANLRRVSSMVRGKGGREYGSNEHPTTIEQLLAQVKGRQLSSTSQILKQGREKQQAAADGSERPSIPEDWEQARWATAVSKEPDNLETSNTGYSAVKTSERTASIEAHKETGVNAEGDQPTQDGGFDYEEEDWYMSERDEAPAEQDARHNRTDTGVNEGCHRAEKGEQASRPEQAQMHDPRSAKRRPEAGTAEHEEHSRSLSPKRQLSENWKLASDSDSSRSSKALKKNAAEERGTKHQETNKHGSDDAANILKKYVINSMIANLVDEVEVHEADFEAAVEAIRKDMTMQAPKAEKLKALANHYEDQRNRSAKAFVPMNYWVRPEHIKAMAMHARELVYALDVMQDENTRLQVYGYHDVELPDKTMIETGMVVPLPSQIGADLLRDLIAAGTLPIIMILRYSGTGNHYQAVTYEATRYQEYTERWKELTERRNNIIQKYGGRGLDPEPYDSDKTARAAARELKAIRREAKKLETETRDVQGDEQEMKRGSEPAQAEGDKEGQSSNNYFSDEKTQSEPTKITATEDRKLDGGASYGAGTDGANSGGPQDFRQTLNETTENIEET</sequence>
<dbReference type="KEGG" id="pif:PITG_12790"/>
<dbReference type="GeneID" id="9478114"/>
<dbReference type="OrthoDB" id="122381at2759"/>
<feature type="region of interest" description="Disordered" evidence="1">
    <location>
        <begin position="261"/>
        <end position="370"/>
    </location>
</feature>
<dbReference type="VEuPathDB" id="FungiDB:PITG_12790"/>
<feature type="compositionally biased region" description="Basic and acidic residues" evidence="1">
    <location>
        <begin position="282"/>
        <end position="322"/>
    </location>
</feature>
<feature type="compositionally biased region" description="Polar residues" evidence="1">
    <location>
        <begin position="663"/>
        <end position="674"/>
    </location>
</feature>